<keyword evidence="1" id="KW-0732">Signal</keyword>
<name>A0A6L9MJA5_9HYPH</name>
<dbReference type="InterPro" id="IPR011033">
    <property type="entry name" value="PRC_barrel-like_sf"/>
</dbReference>
<dbReference type="Proteomes" id="UP000476332">
    <property type="component" value="Unassembled WGS sequence"/>
</dbReference>
<evidence type="ECO:0000313" key="4">
    <source>
        <dbReference type="Proteomes" id="UP000476332"/>
    </source>
</evidence>
<dbReference type="RefSeq" id="WP_163044582.1">
    <property type="nucleotide sequence ID" value="NZ_JAAAMJ010000010.1"/>
</dbReference>
<evidence type="ECO:0000313" key="3">
    <source>
        <dbReference type="EMBL" id="NDV87811.1"/>
    </source>
</evidence>
<proteinExistence type="predicted"/>
<keyword evidence="4" id="KW-1185">Reference proteome</keyword>
<feature type="signal peptide" evidence="1">
    <location>
        <begin position="1"/>
        <end position="22"/>
    </location>
</feature>
<accession>A0A6L9MJA5</accession>
<dbReference type="Pfam" id="PF05239">
    <property type="entry name" value="PRC"/>
    <property type="match status" value="1"/>
</dbReference>
<organism evidence="3 4">
    <name type="scientific">Aurantimonas aggregata</name>
    <dbReference type="NCBI Taxonomy" id="2047720"/>
    <lineage>
        <taxon>Bacteria</taxon>
        <taxon>Pseudomonadati</taxon>
        <taxon>Pseudomonadota</taxon>
        <taxon>Alphaproteobacteria</taxon>
        <taxon>Hyphomicrobiales</taxon>
        <taxon>Aurantimonadaceae</taxon>
        <taxon>Aurantimonas</taxon>
    </lineage>
</organism>
<comment type="caution">
    <text evidence="3">The sequence shown here is derived from an EMBL/GenBank/DDBJ whole genome shotgun (WGS) entry which is preliminary data.</text>
</comment>
<gene>
    <name evidence="3" type="ORF">GTW51_13980</name>
</gene>
<dbReference type="InterPro" id="IPR027275">
    <property type="entry name" value="PRC-brl_dom"/>
</dbReference>
<dbReference type="EMBL" id="JAAAMJ010000010">
    <property type="protein sequence ID" value="NDV87811.1"/>
    <property type="molecule type" value="Genomic_DNA"/>
</dbReference>
<protein>
    <submittedName>
        <fullName evidence="3">PRC-barrel domain containing protein</fullName>
    </submittedName>
</protein>
<evidence type="ECO:0000256" key="1">
    <source>
        <dbReference type="SAM" id="SignalP"/>
    </source>
</evidence>
<reference evidence="3 4" key="1">
    <citation type="submission" date="2020-01" db="EMBL/GenBank/DDBJ databases">
        <title>Genomes of bacteria type strains.</title>
        <authorList>
            <person name="Chen J."/>
            <person name="Zhu S."/>
            <person name="Chen J."/>
        </authorList>
    </citation>
    <scope>NUCLEOTIDE SEQUENCE [LARGE SCALE GENOMIC DNA]</scope>
    <source>
        <strain evidence="3 4">KCTC 52919</strain>
    </source>
</reference>
<dbReference type="Gene3D" id="2.30.30.240">
    <property type="entry name" value="PRC-barrel domain"/>
    <property type="match status" value="1"/>
</dbReference>
<dbReference type="AlphaFoldDB" id="A0A6L9MJA5"/>
<feature type="chain" id="PRO_5026717705" evidence="1">
    <location>
        <begin position="23"/>
        <end position="244"/>
    </location>
</feature>
<evidence type="ECO:0000259" key="2">
    <source>
        <dbReference type="Pfam" id="PF05239"/>
    </source>
</evidence>
<feature type="domain" description="PRC-barrel" evidence="2">
    <location>
        <begin position="137"/>
        <end position="205"/>
    </location>
</feature>
<dbReference type="SUPFAM" id="SSF50346">
    <property type="entry name" value="PRC-barrel domain"/>
    <property type="match status" value="1"/>
</dbReference>
<sequence length="244" mass="27102">MRSQILLSLALLGGLGTASALAECNLADSGLEEAIIQKPELRGPEGRHMVRDLRHLRDTAFILWSYGRTDDCARVMGNIRELVSEPSMASMGGNDEDEADQQFAAREPMVRRGATEGHRDDVGATPLVAIAELSPGLRANEFIGSEVRSSDDRIIGEVRNVVFETKDHDGYAVIASGGFFIPGTDSIIAPIRFLKVSQERDVFFLPMPETEVKTIPLMPDQDYTWLSNTDWRSRNDALFEKPWH</sequence>